<evidence type="ECO:0000259" key="8">
    <source>
        <dbReference type="SMART" id="SM00004"/>
    </source>
</evidence>
<keyword evidence="6" id="KW-0325">Glycoprotein</keyword>
<keyword evidence="1" id="KW-0812">Transmembrane</keyword>
<feature type="domain" description="LNR" evidence="8">
    <location>
        <begin position="26"/>
        <end position="57"/>
    </location>
</feature>
<reference evidence="9" key="1">
    <citation type="submission" date="2021-09" db="EMBL/GenBank/DDBJ databases">
        <authorList>
            <consortium name="AG Swart"/>
            <person name="Singh M."/>
            <person name="Singh A."/>
            <person name="Seah K."/>
            <person name="Emmerich C."/>
        </authorList>
    </citation>
    <scope>NUCLEOTIDE SEQUENCE</scope>
    <source>
        <strain evidence="9">ATCC30299</strain>
    </source>
</reference>
<evidence type="ECO:0000256" key="4">
    <source>
        <dbReference type="ARBA" id="ARBA00023136"/>
    </source>
</evidence>
<keyword evidence="10" id="KW-1185">Reference proteome</keyword>
<dbReference type="SUPFAM" id="SSF90193">
    <property type="entry name" value="Notch domain"/>
    <property type="match status" value="1"/>
</dbReference>
<dbReference type="Pfam" id="PF00066">
    <property type="entry name" value="Notch"/>
    <property type="match status" value="2"/>
</dbReference>
<comment type="subcellular location">
    <subcellularLocation>
        <location evidence="7">Endomembrane system</location>
        <topology evidence="7">Single-pass type I membrane protein</topology>
    </subcellularLocation>
</comment>
<comment type="caution">
    <text evidence="9">The sequence shown here is derived from an EMBL/GenBank/DDBJ whole genome shotgun (WGS) entry which is preliminary data.</text>
</comment>
<dbReference type="AlphaFoldDB" id="A0AAU9J8Q1"/>
<evidence type="ECO:0000256" key="1">
    <source>
        <dbReference type="ARBA" id="ARBA00022692"/>
    </source>
</evidence>
<dbReference type="Gene3D" id="3.30.300.320">
    <property type="match status" value="1"/>
</dbReference>
<keyword evidence="5" id="KW-1015">Disulfide bond</keyword>
<dbReference type="GO" id="GO:0012505">
    <property type="term" value="C:endomembrane system"/>
    <property type="evidence" value="ECO:0007669"/>
    <property type="project" value="UniProtKB-SubCell"/>
</dbReference>
<dbReference type="Proteomes" id="UP001162131">
    <property type="component" value="Unassembled WGS sequence"/>
</dbReference>
<keyword evidence="2" id="KW-0677">Repeat</keyword>
<evidence type="ECO:0000313" key="9">
    <source>
        <dbReference type="EMBL" id="CAG9320642.1"/>
    </source>
</evidence>
<dbReference type="InterPro" id="IPR000800">
    <property type="entry name" value="Notch_dom"/>
</dbReference>
<protein>
    <recommendedName>
        <fullName evidence="8">LNR domain-containing protein</fullName>
    </recommendedName>
</protein>
<evidence type="ECO:0000256" key="6">
    <source>
        <dbReference type="ARBA" id="ARBA00023180"/>
    </source>
</evidence>
<sequence>MLNDGNCDEECNTAECRYDLNDCGWCAKDCKLEMINNGICDPECNNAECEYDGKDCKCAPNCKFEDYGKCKPECMVPDCNYDSIWMTCQNENLRKFYLYWQLLNYDFLSTQNIDFSNCTSSLNDNFISCQIYNLYETGELLTDNCESSCLKCTNSSDCVECDCSKGYINFFDKCVMSCPQGYSPHPLIPSICYSN</sequence>
<organism evidence="9 10">
    <name type="scientific">Blepharisma stoltei</name>
    <dbReference type="NCBI Taxonomy" id="1481888"/>
    <lineage>
        <taxon>Eukaryota</taxon>
        <taxon>Sar</taxon>
        <taxon>Alveolata</taxon>
        <taxon>Ciliophora</taxon>
        <taxon>Postciliodesmatophora</taxon>
        <taxon>Heterotrichea</taxon>
        <taxon>Heterotrichida</taxon>
        <taxon>Blepharismidae</taxon>
        <taxon>Blepharisma</taxon>
    </lineage>
</organism>
<keyword evidence="3" id="KW-1133">Transmembrane helix</keyword>
<proteinExistence type="predicted"/>
<evidence type="ECO:0000256" key="5">
    <source>
        <dbReference type="ARBA" id="ARBA00023157"/>
    </source>
</evidence>
<dbReference type="SMART" id="SM00004">
    <property type="entry name" value="NL"/>
    <property type="match status" value="1"/>
</dbReference>
<keyword evidence="4" id="KW-0472">Membrane</keyword>
<gene>
    <name evidence="9" type="ORF">BSTOLATCC_MIC27114</name>
</gene>
<evidence type="ECO:0000256" key="2">
    <source>
        <dbReference type="ARBA" id="ARBA00022737"/>
    </source>
</evidence>
<evidence type="ECO:0000313" key="10">
    <source>
        <dbReference type="Proteomes" id="UP001162131"/>
    </source>
</evidence>
<dbReference type="EMBL" id="CAJZBQ010000026">
    <property type="protein sequence ID" value="CAG9320642.1"/>
    <property type="molecule type" value="Genomic_DNA"/>
</dbReference>
<name>A0AAU9J8Q1_9CILI</name>
<accession>A0AAU9J8Q1</accession>
<dbReference type="InterPro" id="IPR035993">
    <property type="entry name" value="Notch-like_dom_sf"/>
</dbReference>
<evidence type="ECO:0000256" key="7">
    <source>
        <dbReference type="ARBA" id="ARBA00046288"/>
    </source>
</evidence>
<evidence type="ECO:0000256" key="3">
    <source>
        <dbReference type="ARBA" id="ARBA00022989"/>
    </source>
</evidence>